<dbReference type="InterPro" id="IPR013655">
    <property type="entry name" value="PAS_fold_3"/>
</dbReference>
<dbReference type="InterPro" id="IPR052155">
    <property type="entry name" value="Biofilm_reg_signaling"/>
</dbReference>
<dbReference type="CDD" id="cd00130">
    <property type="entry name" value="PAS"/>
    <property type="match status" value="1"/>
</dbReference>
<name>A0A7R6PNQ8_9GAMM</name>
<dbReference type="NCBIfam" id="TIGR00229">
    <property type="entry name" value="sensory_box"/>
    <property type="match status" value="2"/>
</dbReference>
<proteinExistence type="predicted"/>
<dbReference type="Pfam" id="PF08447">
    <property type="entry name" value="PAS_3"/>
    <property type="match status" value="1"/>
</dbReference>
<evidence type="ECO:0000259" key="3">
    <source>
        <dbReference type="PROSITE" id="PS50113"/>
    </source>
</evidence>
<dbReference type="PROSITE" id="PS50113">
    <property type="entry name" value="PAC"/>
    <property type="match status" value="1"/>
</dbReference>
<gene>
    <name evidence="5" type="ORF">NEJAP_1852</name>
</gene>
<evidence type="ECO:0000256" key="1">
    <source>
        <dbReference type="ARBA" id="ARBA00001946"/>
    </source>
</evidence>
<dbReference type="KEGG" id="njp:NEJAP_1852"/>
<organism evidence="5 6">
    <name type="scientific">Neptunomonas japonica JAMM 1380</name>
    <dbReference type="NCBI Taxonomy" id="1441457"/>
    <lineage>
        <taxon>Bacteria</taxon>
        <taxon>Pseudomonadati</taxon>
        <taxon>Pseudomonadota</taxon>
        <taxon>Gammaproteobacteria</taxon>
        <taxon>Oceanospirillales</taxon>
        <taxon>Oceanospirillaceae</taxon>
        <taxon>Neptunomonas</taxon>
    </lineage>
</organism>
<evidence type="ECO:0000313" key="6">
    <source>
        <dbReference type="Proteomes" id="UP000595332"/>
    </source>
</evidence>
<dbReference type="GO" id="GO:0003824">
    <property type="term" value="F:catalytic activity"/>
    <property type="evidence" value="ECO:0007669"/>
    <property type="project" value="UniProtKB-ARBA"/>
</dbReference>
<dbReference type="InterPro" id="IPR001610">
    <property type="entry name" value="PAC"/>
</dbReference>
<accession>A0A7R6PNQ8</accession>
<dbReference type="InterPro" id="IPR000014">
    <property type="entry name" value="PAS"/>
</dbReference>
<dbReference type="RefSeq" id="WP_201350393.1">
    <property type="nucleotide sequence ID" value="NZ_AP014546.1"/>
</dbReference>
<dbReference type="PANTHER" id="PTHR44757:SF2">
    <property type="entry name" value="BIOFILM ARCHITECTURE MAINTENANCE PROTEIN MBAA"/>
    <property type="match status" value="1"/>
</dbReference>
<dbReference type="InterPro" id="IPR029787">
    <property type="entry name" value="Nucleotide_cyclase"/>
</dbReference>
<feature type="domain" description="GGDEF" evidence="4">
    <location>
        <begin position="296"/>
        <end position="430"/>
    </location>
</feature>
<protein>
    <submittedName>
        <fullName evidence="5">Signal transduction protein</fullName>
    </submittedName>
</protein>
<dbReference type="Pfam" id="PF13426">
    <property type="entry name" value="PAS_9"/>
    <property type="match status" value="1"/>
</dbReference>
<dbReference type="SUPFAM" id="SSF55073">
    <property type="entry name" value="Nucleotide cyclase"/>
    <property type="match status" value="1"/>
</dbReference>
<dbReference type="SUPFAM" id="SSF55785">
    <property type="entry name" value="PYP-like sensor domain (PAS domain)"/>
    <property type="match status" value="2"/>
</dbReference>
<evidence type="ECO:0000259" key="2">
    <source>
        <dbReference type="PROSITE" id="PS50112"/>
    </source>
</evidence>
<keyword evidence="6" id="KW-1185">Reference proteome</keyword>
<dbReference type="EMBL" id="AP014546">
    <property type="protein sequence ID" value="BBB29802.1"/>
    <property type="molecule type" value="Genomic_DNA"/>
</dbReference>
<dbReference type="Gene3D" id="3.30.450.20">
    <property type="entry name" value="PAS domain"/>
    <property type="match status" value="2"/>
</dbReference>
<dbReference type="InterPro" id="IPR000700">
    <property type="entry name" value="PAS-assoc_C"/>
</dbReference>
<dbReference type="Pfam" id="PF00990">
    <property type="entry name" value="GGDEF"/>
    <property type="match status" value="1"/>
</dbReference>
<dbReference type="PROSITE" id="PS50112">
    <property type="entry name" value="PAS"/>
    <property type="match status" value="1"/>
</dbReference>
<dbReference type="NCBIfam" id="TIGR00254">
    <property type="entry name" value="GGDEF"/>
    <property type="match status" value="1"/>
</dbReference>
<dbReference type="SMART" id="SM00086">
    <property type="entry name" value="PAC"/>
    <property type="match status" value="2"/>
</dbReference>
<dbReference type="InterPro" id="IPR035965">
    <property type="entry name" value="PAS-like_dom_sf"/>
</dbReference>
<evidence type="ECO:0000259" key="4">
    <source>
        <dbReference type="PROSITE" id="PS50887"/>
    </source>
</evidence>
<dbReference type="InterPro" id="IPR000160">
    <property type="entry name" value="GGDEF_dom"/>
</dbReference>
<dbReference type="SMART" id="SM00091">
    <property type="entry name" value="PAS"/>
    <property type="match status" value="2"/>
</dbReference>
<dbReference type="PANTHER" id="PTHR44757">
    <property type="entry name" value="DIGUANYLATE CYCLASE DGCP"/>
    <property type="match status" value="1"/>
</dbReference>
<feature type="domain" description="PAC" evidence="3">
    <location>
        <begin position="211"/>
        <end position="264"/>
    </location>
</feature>
<sequence length="433" mass="49595">MPSDLPVIDMPFFHSLFDHVSDAIYIIDPFTSHIIEANTQGWNSLGMTRSELLNQSVLSLNKDVIGISQWAEISEAIKEAGNFIFVGRHKRKDGSDYPVEVRTNYFIHNDVPYFVSIARDITLRAQHEDDFHNDDTIRAFALNEASDGLWDWDLSDDSLFLSPQWYRMMGYGPHEIGNPTLETWSSAVHPDDFSRVTEMLQEHLLSKSSRYEAKYRLKNRNGDFIWVHDRGLVVKRDNDHQPLRMIGLVLDITQSQLLTEKLFHRSQRDDLTDLYNRKTGYELFGQYLNVSLQQGQPMQVIMLDIDNFKSINDKYGHQNGDKAIQHVANTVPKLIRKTDLLFRWGGEEFLLLFPDTAQNTAFELTKRLLIKLSKIPFLTDDKNEVFMTASAGISGCPNHGCSISELVKSADAAMFQAKAQGKDNVCIAEIFQR</sequence>
<dbReference type="Gene3D" id="3.30.70.270">
    <property type="match status" value="1"/>
</dbReference>
<dbReference type="FunFam" id="3.30.70.270:FF:000001">
    <property type="entry name" value="Diguanylate cyclase domain protein"/>
    <property type="match status" value="1"/>
</dbReference>
<feature type="domain" description="PAS" evidence="2">
    <location>
        <begin position="141"/>
        <end position="207"/>
    </location>
</feature>
<evidence type="ECO:0000313" key="5">
    <source>
        <dbReference type="EMBL" id="BBB29802.1"/>
    </source>
</evidence>
<dbReference type="SMART" id="SM00267">
    <property type="entry name" value="GGDEF"/>
    <property type="match status" value="1"/>
</dbReference>
<dbReference type="CDD" id="cd01949">
    <property type="entry name" value="GGDEF"/>
    <property type="match status" value="1"/>
</dbReference>
<dbReference type="AlphaFoldDB" id="A0A7R6PNQ8"/>
<dbReference type="Proteomes" id="UP000595332">
    <property type="component" value="Chromosome"/>
</dbReference>
<reference evidence="5 6" key="1">
    <citation type="journal article" date="2008" name="Int. J. Syst. Evol. Microbiol.">
        <title>Neptunomonas japonica sp. nov., an Osedax japonicus symbiont-like bacterium isolated from sediment adjacent to sperm whale carcasses off Kagoshima, Japan.</title>
        <authorList>
            <person name="Miyazaki M."/>
            <person name="Nogi Y."/>
            <person name="Fujiwara Y."/>
            <person name="Kawato M."/>
            <person name="Kubokawa K."/>
            <person name="Horikoshi K."/>
        </authorList>
    </citation>
    <scope>NUCLEOTIDE SEQUENCE [LARGE SCALE GENOMIC DNA]</scope>
    <source>
        <strain evidence="5 6">JAMM 1380</strain>
    </source>
</reference>
<dbReference type="InterPro" id="IPR043128">
    <property type="entry name" value="Rev_trsase/Diguanyl_cyclase"/>
</dbReference>
<dbReference type="PROSITE" id="PS50887">
    <property type="entry name" value="GGDEF"/>
    <property type="match status" value="1"/>
</dbReference>
<comment type="cofactor">
    <cofactor evidence="1">
        <name>Mg(2+)</name>
        <dbReference type="ChEBI" id="CHEBI:18420"/>
    </cofactor>
</comment>